<dbReference type="PROSITE" id="PS51758">
    <property type="entry name" value="LETM1_RBD"/>
    <property type="match status" value="1"/>
</dbReference>
<dbReference type="Pfam" id="PF07766">
    <property type="entry name" value="LETM1_RBD"/>
    <property type="match status" value="1"/>
</dbReference>
<feature type="domain" description="Letm1 RBD" evidence="3">
    <location>
        <begin position="210"/>
        <end position="409"/>
    </location>
</feature>
<evidence type="ECO:0000313" key="5">
    <source>
        <dbReference type="Proteomes" id="UP001153069"/>
    </source>
</evidence>
<keyword evidence="5" id="KW-1185">Reference proteome</keyword>
<keyword evidence="1" id="KW-0496">Mitochondrion</keyword>
<dbReference type="EMBL" id="CAICTM010001915">
    <property type="protein sequence ID" value="CAB9526954.1"/>
    <property type="molecule type" value="Genomic_DNA"/>
</dbReference>
<proteinExistence type="predicted"/>
<evidence type="ECO:0000259" key="3">
    <source>
        <dbReference type="PROSITE" id="PS51758"/>
    </source>
</evidence>
<organism evidence="4 5">
    <name type="scientific">Seminavis robusta</name>
    <dbReference type="NCBI Taxonomy" id="568900"/>
    <lineage>
        <taxon>Eukaryota</taxon>
        <taxon>Sar</taxon>
        <taxon>Stramenopiles</taxon>
        <taxon>Ochrophyta</taxon>
        <taxon>Bacillariophyta</taxon>
        <taxon>Bacillariophyceae</taxon>
        <taxon>Bacillariophycidae</taxon>
        <taxon>Naviculales</taxon>
        <taxon>Naviculaceae</taxon>
        <taxon>Seminavis</taxon>
    </lineage>
</organism>
<dbReference type="OrthoDB" id="199548at2759"/>
<evidence type="ECO:0000256" key="1">
    <source>
        <dbReference type="PROSITE-ProRule" id="PRU01094"/>
    </source>
</evidence>
<name>A0A9N8EWL7_9STRA</name>
<dbReference type="InterPro" id="IPR033122">
    <property type="entry name" value="LETM1-like_RBD"/>
</dbReference>
<protein>
    <recommendedName>
        <fullName evidence="3">Letm1 RBD domain-containing protein</fullName>
    </recommendedName>
</protein>
<sequence>MLYRSCLLLSIALIAALPSSVLGSAVAPVPATTPVAAASRGNPVVAVVGYVKDSVVRTIDGCGMLWKNHQRCNQIRSKQRDHRDKLQKKWELEGRMTREEVKQRLKSINGGISYDEYAFLTKGKDDRAKLMQIMFLMWGAPRFLPYMLMFSPDMLPSPFSPMAGDGNARESGLEKLSRERSHAVLQTLLNMEREAKKVPALSKLNIFGKKAQEQRMDSMQMMGLLTAKIMSTPGANGSSGAQVFLNNLSQYLYRDIEFTRGEQRLIDAPKSIIKGVILAVEGPSPVNGFLPHFMARGKVVAHLQKIEEGDSFLVQEGIDLASLDSTHLAEACGQRFIGGPDRTDEELRESLEEWLKLAVTQPSEKLQESGQLFYNANLARLSLLCYHAMDGTRDSRSASYLPRILFQGQILQTPGLIEGTRGGGETAKSK</sequence>
<evidence type="ECO:0000313" key="4">
    <source>
        <dbReference type="EMBL" id="CAB9526954.1"/>
    </source>
</evidence>
<dbReference type="Proteomes" id="UP001153069">
    <property type="component" value="Unassembled WGS sequence"/>
</dbReference>
<keyword evidence="2" id="KW-0732">Signal</keyword>
<feature type="signal peptide" evidence="2">
    <location>
        <begin position="1"/>
        <end position="23"/>
    </location>
</feature>
<comment type="caution">
    <text evidence="4">The sequence shown here is derived from an EMBL/GenBank/DDBJ whole genome shotgun (WGS) entry which is preliminary data.</text>
</comment>
<accession>A0A9N8EWL7</accession>
<dbReference type="AlphaFoldDB" id="A0A9N8EWL7"/>
<evidence type="ECO:0000256" key="2">
    <source>
        <dbReference type="SAM" id="SignalP"/>
    </source>
</evidence>
<gene>
    <name evidence="4" type="ORF">SEMRO_1917_G305290.1</name>
</gene>
<feature type="chain" id="PRO_5040155494" description="Letm1 RBD domain-containing protein" evidence="2">
    <location>
        <begin position="24"/>
        <end position="430"/>
    </location>
</feature>
<dbReference type="GO" id="GO:0043022">
    <property type="term" value="F:ribosome binding"/>
    <property type="evidence" value="ECO:0007669"/>
    <property type="project" value="InterPro"/>
</dbReference>
<reference evidence="4" key="1">
    <citation type="submission" date="2020-06" db="EMBL/GenBank/DDBJ databases">
        <authorList>
            <consortium name="Plant Systems Biology data submission"/>
        </authorList>
    </citation>
    <scope>NUCLEOTIDE SEQUENCE</scope>
    <source>
        <strain evidence="4">D6</strain>
    </source>
</reference>